<comment type="subcellular location">
    <subcellularLocation>
        <location evidence="10">Cytoplasm</location>
    </subcellularLocation>
</comment>
<evidence type="ECO:0000256" key="2">
    <source>
        <dbReference type="ARBA" id="ARBA00011152"/>
    </source>
</evidence>
<dbReference type="Proteomes" id="UP000051155">
    <property type="component" value="Unassembled WGS sequence"/>
</dbReference>
<dbReference type="PROSITE" id="PS51274">
    <property type="entry name" value="GATASE_COBBQ"/>
    <property type="match status" value="1"/>
</dbReference>
<dbReference type="STRING" id="1423812.FD20_GL000496"/>
<comment type="catalytic activity">
    <reaction evidence="9 10">
        <text>L-glutamine + H2O = L-glutamate + NH4(+)</text>
        <dbReference type="Rhea" id="RHEA:15889"/>
        <dbReference type="ChEBI" id="CHEBI:15377"/>
        <dbReference type="ChEBI" id="CHEBI:28938"/>
        <dbReference type="ChEBI" id="CHEBI:29985"/>
        <dbReference type="ChEBI" id="CHEBI:58359"/>
        <dbReference type="EC" id="3.5.1.2"/>
    </reaction>
</comment>
<evidence type="ECO:0000256" key="10">
    <source>
        <dbReference type="HAMAP-Rule" id="MF_00278"/>
    </source>
</evidence>
<keyword evidence="4 10" id="KW-0378">Hydrolase</keyword>
<dbReference type="GO" id="GO:0000105">
    <property type="term" value="P:L-histidine biosynthetic process"/>
    <property type="evidence" value="ECO:0007669"/>
    <property type="project" value="UniProtKB-UniRule"/>
</dbReference>
<dbReference type="GO" id="GO:0016829">
    <property type="term" value="F:lyase activity"/>
    <property type="evidence" value="ECO:0007669"/>
    <property type="project" value="UniProtKB-KW"/>
</dbReference>
<dbReference type="HAMAP" id="MF_00278">
    <property type="entry name" value="HisH"/>
    <property type="match status" value="1"/>
</dbReference>
<dbReference type="InterPro" id="IPR017926">
    <property type="entry name" value="GATASE"/>
</dbReference>
<feature type="active site" description="Nucleophile" evidence="10 11">
    <location>
        <position position="79"/>
    </location>
</feature>
<evidence type="ECO:0000256" key="6">
    <source>
        <dbReference type="ARBA" id="ARBA00023102"/>
    </source>
</evidence>
<comment type="pathway">
    <text evidence="1 10">Amino-acid biosynthesis; L-histidine biosynthesis; L-histidine from 5-phospho-alpha-D-ribose 1-diphosphate: step 5/9.</text>
</comment>
<dbReference type="EC" id="3.5.1.2" evidence="10"/>
<dbReference type="UniPathway" id="UPA00031">
    <property type="reaction ID" value="UER00010"/>
</dbReference>
<dbReference type="RefSeq" id="WP_057737294.1">
    <property type="nucleotide sequence ID" value="NZ_AZEG01000013.1"/>
</dbReference>
<dbReference type="InterPro" id="IPR010139">
    <property type="entry name" value="Imidazole-glycPsynth_HisH"/>
</dbReference>
<dbReference type="EMBL" id="AZEG01000013">
    <property type="protein sequence ID" value="KRL37315.1"/>
    <property type="molecule type" value="Genomic_DNA"/>
</dbReference>
<dbReference type="AlphaFoldDB" id="A0A0R1Q7L3"/>
<dbReference type="Gene3D" id="3.40.50.880">
    <property type="match status" value="1"/>
</dbReference>
<dbReference type="GO" id="GO:0005737">
    <property type="term" value="C:cytoplasm"/>
    <property type="evidence" value="ECO:0007669"/>
    <property type="project" value="UniProtKB-SubCell"/>
</dbReference>
<evidence type="ECO:0000256" key="3">
    <source>
        <dbReference type="ARBA" id="ARBA00022605"/>
    </source>
</evidence>
<dbReference type="PRINTS" id="PR00097">
    <property type="entry name" value="ANTSNTHASEII"/>
</dbReference>
<comment type="catalytic activity">
    <reaction evidence="8 10">
        <text>5-[(5-phospho-1-deoxy-D-ribulos-1-ylimino)methylamino]-1-(5-phospho-beta-D-ribosyl)imidazole-4-carboxamide + L-glutamine = D-erythro-1-(imidazol-4-yl)glycerol 3-phosphate + 5-amino-1-(5-phospho-beta-D-ribosyl)imidazole-4-carboxamide + L-glutamate + H(+)</text>
        <dbReference type="Rhea" id="RHEA:24793"/>
        <dbReference type="ChEBI" id="CHEBI:15378"/>
        <dbReference type="ChEBI" id="CHEBI:29985"/>
        <dbReference type="ChEBI" id="CHEBI:58278"/>
        <dbReference type="ChEBI" id="CHEBI:58359"/>
        <dbReference type="ChEBI" id="CHEBI:58475"/>
        <dbReference type="ChEBI" id="CHEBI:58525"/>
        <dbReference type="EC" id="4.3.2.10"/>
    </reaction>
</comment>
<dbReference type="GO" id="GO:0004359">
    <property type="term" value="F:glutaminase activity"/>
    <property type="evidence" value="ECO:0007669"/>
    <property type="project" value="UniProtKB-EC"/>
</dbReference>
<dbReference type="PANTHER" id="PTHR42701:SF1">
    <property type="entry name" value="IMIDAZOLE GLYCEROL PHOSPHATE SYNTHASE SUBUNIT HISH"/>
    <property type="match status" value="1"/>
</dbReference>
<evidence type="ECO:0000256" key="5">
    <source>
        <dbReference type="ARBA" id="ARBA00022962"/>
    </source>
</evidence>
<dbReference type="SUPFAM" id="SSF52317">
    <property type="entry name" value="Class I glutamine amidotransferase-like"/>
    <property type="match status" value="1"/>
</dbReference>
<evidence type="ECO:0000313" key="13">
    <source>
        <dbReference type="EMBL" id="KRL37315.1"/>
    </source>
</evidence>
<keyword evidence="10" id="KW-0963">Cytoplasm</keyword>
<dbReference type="Pfam" id="PF00117">
    <property type="entry name" value="GATase"/>
    <property type="match status" value="1"/>
</dbReference>
<keyword evidence="13" id="KW-0808">Transferase</keyword>
<dbReference type="PANTHER" id="PTHR42701">
    <property type="entry name" value="IMIDAZOLE GLYCEROL PHOSPHATE SYNTHASE SUBUNIT HISH"/>
    <property type="match status" value="1"/>
</dbReference>
<evidence type="ECO:0000256" key="7">
    <source>
        <dbReference type="ARBA" id="ARBA00023239"/>
    </source>
</evidence>
<evidence type="ECO:0000313" key="14">
    <source>
        <dbReference type="Proteomes" id="UP000051155"/>
    </source>
</evidence>
<evidence type="ECO:0000256" key="8">
    <source>
        <dbReference type="ARBA" id="ARBA00047838"/>
    </source>
</evidence>
<dbReference type="PIRSF" id="PIRSF000495">
    <property type="entry name" value="Amidotransf_hisH"/>
    <property type="match status" value="1"/>
</dbReference>
<evidence type="ECO:0000256" key="4">
    <source>
        <dbReference type="ARBA" id="ARBA00022801"/>
    </source>
</evidence>
<accession>A0A0R1Q7L3</accession>
<sequence length="203" mass="22637">MITLVDYDAGNTYNLQKAFAYLNVKTNLTDDPEEILASEAIVLPGVGAFQSAMKILKAKKLDTTLQKAAEKGIPLLGICLGMQLLFDTSSEYGMTEGLHLIPGDVIELPEKKGFKVPQMGWNQNKLLQPNSEFAMLADKYTYFVHSYYAECESKYVVSEVEYSANVPAVVQNKNVFGMQFHPEKSGHVGLEVLKAFKERIVFK</sequence>
<comment type="function">
    <text evidence="10">IGPS catalyzes the conversion of PRFAR and glutamine to IGP, AICAR and glutamate. The HisH subunit catalyzes the hydrolysis of glutamine to glutamate and ammonia as part of the synthesis of IGP and AICAR. The resulting ammonia molecule is channeled to the active site of HisF.</text>
</comment>
<feature type="active site" evidence="10 11">
    <location>
        <position position="181"/>
    </location>
</feature>
<feature type="domain" description="Glutamine amidotransferase" evidence="12">
    <location>
        <begin position="4"/>
        <end position="188"/>
    </location>
</feature>
<dbReference type="OrthoDB" id="9807137at2"/>
<name>A0A0R1Q7L3_9LACO</name>
<reference evidence="13 14" key="1">
    <citation type="journal article" date="2015" name="Genome Announc.">
        <title>Expanding the biotechnology potential of lactobacilli through comparative genomics of 213 strains and associated genera.</title>
        <authorList>
            <person name="Sun Z."/>
            <person name="Harris H.M."/>
            <person name="McCann A."/>
            <person name="Guo C."/>
            <person name="Argimon S."/>
            <person name="Zhang W."/>
            <person name="Yang X."/>
            <person name="Jeffery I.B."/>
            <person name="Cooney J.C."/>
            <person name="Kagawa T.F."/>
            <person name="Liu W."/>
            <person name="Song Y."/>
            <person name="Salvetti E."/>
            <person name="Wrobel A."/>
            <person name="Rasinkangas P."/>
            <person name="Parkhill J."/>
            <person name="Rea M.C."/>
            <person name="O'Sullivan O."/>
            <person name="Ritari J."/>
            <person name="Douillard F.P."/>
            <person name="Paul Ross R."/>
            <person name="Yang R."/>
            <person name="Briner A.E."/>
            <person name="Felis G.E."/>
            <person name="de Vos W.M."/>
            <person name="Barrangou R."/>
            <person name="Klaenhammer T.R."/>
            <person name="Caufield P.W."/>
            <person name="Cui Y."/>
            <person name="Zhang H."/>
            <person name="O'Toole P.W."/>
        </authorList>
    </citation>
    <scope>NUCLEOTIDE SEQUENCE [LARGE SCALE GENOMIC DNA]</scope>
    <source>
        <strain evidence="13 14">DSM 19971</strain>
    </source>
</reference>
<evidence type="ECO:0000259" key="12">
    <source>
        <dbReference type="Pfam" id="PF00117"/>
    </source>
</evidence>
<comment type="subunit">
    <text evidence="2 10">Heterodimer of HisH and HisF.</text>
</comment>
<keyword evidence="14" id="KW-1185">Reference proteome</keyword>
<gene>
    <name evidence="10" type="primary">hisH</name>
    <name evidence="13" type="ORF">FD20_GL000496</name>
</gene>
<dbReference type="PROSITE" id="PS51273">
    <property type="entry name" value="GATASE_TYPE_1"/>
    <property type="match status" value="1"/>
</dbReference>
<proteinExistence type="inferred from homology"/>
<keyword evidence="5 10" id="KW-0315">Glutamine amidotransferase</keyword>
<dbReference type="PATRIC" id="fig|1423812.3.peg.526"/>
<organism evidence="13 14">
    <name type="scientific">Liquorilactobacillus uvarum DSM 19971</name>
    <dbReference type="NCBI Taxonomy" id="1423812"/>
    <lineage>
        <taxon>Bacteria</taxon>
        <taxon>Bacillati</taxon>
        <taxon>Bacillota</taxon>
        <taxon>Bacilli</taxon>
        <taxon>Lactobacillales</taxon>
        <taxon>Lactobacillaceae</taxon>
        <taxon>Liquorilactobacillus</taxon>
    </lineage>
</organism>
<dbReference type="InterPro" id="IPR029062">
    <property type="entry name" value="Class_I_gatase-like"/>
</dbReference>
<dbReference type="NCBIfam" id="TIGR01855">
    <property type="entry name" value="IMP_synth_hisH"/>
    <property type="match status" value="1"/>
</dbReference>
<keyword evidence="3 10" id="KW-0028">Amino-acid biosynthesis</keyword>
<evidence type="ECO:0000256" key="1">
    <source>
        <dbReference type="ARBA" id="ARBA00005091"/>
    </source>
</evidence>
<dbReference type="EC" id="4.3.2.10" evidence="10"/>
<protein>
    <recommendedName>
        <fullName evidence="10">Imidazole glycerol phosphate synthase subunit HisH</fullName>
        <ecNumber evidence="10">4.3.2.10</ecNumber>
    </recommendedName>
    <alternativeName>
        <fullName evidence="10">IGP synthase glutaminase subunit</fullName>
        <ecNumber evidence="10">3.5.1.2</ecNumber>
    </alternativeName>
    <alternativeName>
        <fullName evidence="10">IGP synthase subunit HisH</fullName>
    </alternativeName>
    <alternativeName>
        <fullName evidence="10">ImGP synthase subunit HisH</fullName>
        <shortName evidence="10">IGPS subunit HisH</shortName>
    </alternativeName>
</protein>
<comment type="caution">
    <text evidence="13">The sequence shown here is derived from an EMBL/GenBank/DDBJ whole genome shotgun (WGS) entry which is preliminary data.</text>
</comment>
<evidence type="ECO:0000256" key="9">
    <source>
        <dbReference type="ARBA" id="ARBA00049534"/>
    </source>
</evidence>
<dbReference type="CDD" id="cd01748">
    <property type="entry name" value="GATase1_IGP_Synthase"/>
    <property type="match status" value="1"/>
</dbReference>
<keyword evidence="7 10" id="KW-0456">Lyase</keyword>
<evidence type="ECO:0000256" key="11">
    <source>
        <dbReference type="PIRSR" id="PIRSR000495-1"/>
    </source>
</evidence>
<dbReference type="GO" id="GO:0000107">
    <property type="term" value="F:imidazoleglycerol-phosphate synthase activity"/>
    <property type="evidence" value="ECO:0007669"/>
    <property type="project" value="UniProtKB-UniRule"/>
</dbReference>
<feature type="active site" evidence="10 11">
    <location>
        <position position="183"/>
    </location>
</feature>
<keyword evidence="6 10" id="KW-0368">Histidine biosynthesis</keyword>